<dbReference type="AlphaFoldDB" id="A0A3A4ASG1"/>
<dbReference type="Proteomes" id="UP000265768">
    <property type="component" value="Unassembled WGS sequence"/>
</dbReference>
<protein>
    <submittedName>
        <fullName evidence="1">Lasso peptide biosynthesis PqqD family chaperone</fullName>
    </submittedName>
</protein>
<proteinExistence type="predicted"/>
<name>A0A3A4ASG1_9ACTN</name>
<sequence>MSLRLGADVTTAETDYGMVLLDQRSGDYWQLNPTGALVVRRLLAGDPPERAAAALAEEFGVGLGEAAADVRDLLEELRAAGLVTS</sequence>
<dbReference type="Gene3D" id="1.10.10.1150">
    <property type="entry name" value="Coenzyme PQQ synthesis protein D (PqqD)"/>
    <property type="match status" value="1"/>
</dbReference>
<reference evidence="1 2" key="1">
    <citation type="submission" date="2018-09" db="EMBL/GenBank/DDBJ databases">
        <title>YIM 75507 draft genome.</title>
        <authorList>
            <person name="Tang S."/>
            <person name="Feng Y."/>
        </authorList>
    </citation>
    <scope>NUCLEOTIDE SEQUENCE [LARGE SCALE GENOMIC DNA]</scope>
    <source>
        <strain evidence="1 2">YIM 75507</strain>
    </source>
</reference>
<evidence type="ECO:0000313" key="1">
    <source>
        <dbReference type="EMBL" id="RJL31265.1"/>
    </source>
</evidence>
<dbReference type="NCBIfam" id="NF033530">
    <property type="entry name" value="lasso_PqqD_Strm"/>
    <property type="match status" value="1"/>
</dbReference>
<accession>A0A3A4ASG1</accession>
<dbReference type="OrthoDB" id="5195143at2"/>
<dbReference type="InterPro" id="IPR041881">
    <property type="entry name" value="PqqD_sf"/>
</dbReference>
<organism evidence="1 2">
    <name type="scientific">Bailinhaonella thermotolerans</name>
    <dbReference type="NCBI Taxonomy" id="1070861"/>
    <lineage>
        <taxon>Bacteria</taxon>
        <taxon>Bacillati</taxon>
        <taxon>Actinomycetota</taxon>
        <taxon>Actinomycetes</taxon>
        <taxon>Streptosporangiales</taxon>
        <taxon>Streptosporangiaceae</taxon>
        <taxon>Bailinhaonella</taxon>
    </lineage>
</organism>
<dbReference type="Pfam" id="PF05402">
    <property type="entry name" value="PqqD"/>
    <property type="match status" value="1"/>
</dbReference>
<dbReference type="InterPro" id="IPR008792">
    <property type="entry name" value="PQQD"/>
</dbReference>
<keyword evidence="2" id="KW-1185">Reference proteome</keyword>
<evidence type="ECO:0000313" key="2">
    <source>
        <dbReference type="Proteomes" id="UP000265768"/>
    </source>
</evidence>
<dbReference type="RefSeq" id="WP_119927950.1">
    <property type="nucleotide sequence ID" value="NZ_QZEY01000007.1"/>
</dbReference>
<comment type="caution">
    <text evidence="1">The sequence shown here is derived from an EMBL/GenBank/DDBJ whole genome shotgun (WGS) entry which is preliminary data.</text>
</comment>
<gene>
    <name evidence="1" type="ORF">D5H75_19585</name>
</gene>
<dbReference type="EMBL" id="QZEY01000007">
    <property type="protein sequence ID" value="RJL31265.1"/>
    <property type="molecule type" value="Genomic_DNA"/>
</dbReference>